<dbReference type="Pfam" id="PF00096">
    <property type="entry name" value="zf-C2H2"/>
    <property type="match status" value="2"/>
</dbReference>
<proteinExistence type="predicted"/>
<accession>A0A212CLJ0</accession>
<feature type="domain" description="C2H2-type" evidence="8">
    <location>
        <begin position="121"/>
        <end position="148"/>
    </location>
</feature>
<feature type="domain" description="C2H2-type" evidence="8">
    <location>
        <begin position="86"/>
        <end position="104"/>
    </location>
</feature>
<feature type="domain" description="C2H2-type" evidence="8">
    <location>
        <begin position="149"/>
        <end position="179"/>
    </location>
</feature>
<evidence type="ECO:0000256" key="5">
    <source>
        <dbReference type="ARBA" id="ARBA00022833"/>
    </source>
</evidence>
<dbReference type="OrthoDB" id="6077919at2759"/>
<reference evidence="9 10" key="1">
    <citation type="journal article" date="2018" name="Mol. Genet. Genomics">
        <title>The red deer Cervus elaphus genome CerEla1.0: sequencing, annotating, genes, and chromosomes.</title>
        <authorList>
            <person name="Bana N.A."/>
            <person name="Nyiri A."/>
            <person name="Nagy J."/>
            <person name="Frank K."/>
            <person name="Nagy T."/>
            <person name="Steger V."/>
            <person name="Schiller M."/>
            <person name="Lakatos P."/>
            <person name="Sugar L."/>
            <person name="Horn P."/>
            <person name="Barta E."/>
            <person name="Orosz L."/>
        </authorList>
    </citation>
    <scope>NUCLEOTIDE SEQUENCE [LARGE SCALE GENOMIC DNA]</scope>
    <source>
        <strain evidence="9">Hungarian</strain>
    </source>
</reference>
<organism evidence="9 10">
    <name type="scientific">Cervus elaphus hippelaphus</name>
    <name type="common">European red deer</name>
    <dbReference type="NCBI Taxonomy" id="46360"/>
    <lineage>
        <taxon>Eukaryota</taxon>
        <taxon>Metazoa</taxon>
        <taxon>Chordata</taxon>
        <taxon>Craniata</taxon>
        <taxon>Vertebrata</taxon>
        <taxon>Euteleostomi</taxon>
        <taxon>Mammalia</taxon>
        <taxon>Eutheria</taxon>
        <taxon>Laurasiatheria</taxon>
        <taxon>Artiodactyla</taxon>
        <taxon>Ruminantia</taxon>
        <taxon>Pecora</taxon>
        <taxon>Cervidae</taxon>
        <taxon>Cervinae</taxon>
        <taxon>Cervus</taxon>
    </lineage>
</organism>
<dbReference type="GO" id="GO:0005634">
    <property type="term" value="C:nucleus"/>
    <property type="evidence" value="ECO:0007669"/>
    <property type="project" value="UniProtKB-SubCell"/>
</dbReference>
<dbReference type="Pfam" id="PF12874">
    <property type="entry name" value="zf-met"/>
    <property type="match status" value="1"/>
</dbReference>
<dbReference type="SMART" id="SM00355">
    <property type="entry name" value="ZnF_C2H2"/>
    <property type="match status" value="4"/>
</dbReference>
<evidence type="ECO:0000259" key="8">
    <source>
        <dbReference type="PROSITE" id="PS50157"/>
    </source>
</evidence>
<name>A0A212CLJ0_CEREH</name>
<gene>
    <name evidence="9" type="ORF">Celaphus_00018482</name>
</gene>
<dbReference type="AlphaFoldDB" id="A0A212CLJ0"/>
<evidence type="ECO:0000256" key="7">
    <source>
        <dbReference type="PROSITE-ProRule" id="PRU00042"/>
    </source>
</evidence>
<evidence type="ECO:0000256" key="3">
    <source>
        <dbReference type="ARBA" id="ARBA00022737"/>
    </source>
</evidence>
<dbReference type="SUPFAM" id="SSF57667">
    <property type="entry name" value="beta-beta-alpha zinc fingers"/>
    <property type="match status" value="2"/>
</dbReference>
<evidence type="ECO:0000256" key="1">
    <source>
        <dbReference type="ARBA" id="ARBA00004123"/>
    </source>
</evidence>
<dbReference type="Gene3D" id="3.30.160.60">
    <property type="entry name" value="Classic Zinc Finger"/>
    <property type="match status" value="3"/>
</dbReference>
<evidence type="ECO:0000256" key="2">
    <source>
        <dbReference type="ARBA" id="ARBA00022723"/>
    </source>
</evidence>
<sequence length="184" mass="20808">EGENIFYLAVDDIETDTELLIGCLDSDMEADEEEQQVMTVISEEEDRFGCKEDYACPQCESSFTSEEILAEHLQTLHQKPTEEKEYKCKSCGKKFPVKQALQRHVLQCSAKSSLKDSSRSFQCSVCNSSFSSASSFEQHQETCQGDARFVCKADSCGKRLKSKEALRRHQENVHTGEESSEDHV</sequence>
<dbReference type="GO" id="GO:0000981">
    <property type="term" value="F:DNA-binding transcription factor activity, RNA polymerase II-specific"/>
    <property type="evidence" value="ECO:0007669"/>
    <property type="project" value="TreeGrafter"/>
</dbReference>
<protein>
    <submittedName>
        <fullName evidence="9">PRDM5</fullName>
    </submittedName>
</protein>
<dbReference type="FunFam" id="3.30.160.60:FF:000880">
    <property type="entry name" value="Zinc finger protein"/>
    <property type="match status" value="1"/>
</dbReference>
<keyword evidence="3" id="KW-0677">Repeat</keyword>
<dbReference type="FunFam" id="3.30.160.60:FF:000100">
    <property type="entry name" value="Zinc finger 45-like"/>
    <property type="match status" value="1"/>
</dbReference>
<keyword evidence="10" id="KW-1185">Reference proteome</keyword>
<feature type="domain" description="C2H2-type" evidence="8">
    <location>
        <begin position="54"/>
        <end position="82"/>
    </location>
</feature>
<evidence type="ECO:0000256" key="6">
    <source>
        <dbReference type="ARBA" id="ARBA00023242"/>
    </source>
</evidence>
<dbReference type="PROSITE" id="PS50157">
    <property type="entry name" value="ZINC_FINGER_C2H2_2"/>
    <property type="match status" value="4"/>
</dbReference>
<dbReference type="EMBL" id="MKHE01000017">
    <property type="protein sequence ID" value="OWK06916.1"/>
    <property type="molecule type" value="Genomic_DNA"/>
</dbReference>
<dbReference type="PANTHER" id="PTHR24394:SF29">
    <property type="entry name" value="MYONEURIN"/>
    <property type="match status" value="1"/>
</dbReference>
<keyword evidence="2" id="KW-0479">Metal-binding</keyword>
<dbReference type="PROSITE" id="PS00028">
    <property type="entry name" value="ZINC_FINGER_C2H2_1"/>
    <property type="match status" value="2"/>
</dbReference>
<comment type="caution">
    <text evidence="9">The sequence shown here is derived from an EMBL/GenBank/DDBJ whole genome shotgun (WGS) entry which is preliminary data.</text>
</comment>
<dbReference type="Proteomes" id="UP000242450">
    <property type="component" value="Chromosome 17"/>
</dbReference>
<dbReference type="InterPro" id="IPR036236">
    <property type="entry name" value="Znf_C2H2_sf"/>
</dbReference>
<keyword evidence="4 7" id="KW-0863">Zinc-finger</keyword>
<evidence type="ECO:0000313" key="10">
    <source>
        <dbReference type="Proteomes" id="UP000242450"/>
    </source>
</evidence>
<evidence type="ECO:0000313" key="9">
    <source>
        <dbReference type="EMBL" id="OWK06916.1"/>
    </source>
</evidence>
<comment type="subcellular location">
    <subcellularLocation>
        <location evidence="1">Nucleus</location>
    </subcellularLocation>
</comment>
<evidence type="ECO:0000256" key="4">
    <source>
        <dbReference type="ARBA" id="ARBA00022771"/>
    </source>
</evidence>
<feature type="non-terminal residue" evidence="9">
    <location>
        <position position="1"/>
    </location>
</feature>
<keyword evidence="5" id="KW-0862">Zinc</keyword>
<dbReference type="PANTHER" id="PTHR24394">
    <property type="entry name" value="ZINC FINGER PROTEIN"/>
    <property type="match status" value="1"/>
</dbReference>
<keyword evidence="6" id="KW-0539">Nucleus</keyword>
<dbReference type="InterPro" id="IPR013087">
    <property type="entry name" value="Znf_C2H2_type"/>
</dbReference>
<dbReference type="GO" id="GO:0008270">
    <property type="term" value="F:zinc ion binding"/>
    <property type="evidence" value="ECO:0007669"/>
    <property type="project" value="UniProtKB-KW"/>
</dbReference>